<dbReference type="GO" id="GO:0005743">
    <property type="term" value="C:mitochondrial inner membrane"/>
    <property type="evidence" value="ECO:0007669"/>
    <property type="project" value="UniProtKB-SubCell"/>
</dbReference>
<evidence type="ECO:0000256" key="10">
    <source>
        <dbReference type="ARBA" id="ARBA00023128"/>
    </source>
</evidence>
<dbReference type="EMBL" id="AZGY01000021">
    <property type="protein sequence ID" value="KZZ90493.1"/>
    <property type="molecule type" value="Genomic_DNA"/>
</dbReference>
<dbReference type="Gene3D" id="2.40.128.330">
    <property type="match status" value="1"/>
</dbReference>
<dbReference type="InterPro" id="IPR045863">
    <property type="entry name" value="CorA_TM1_TM2"/>
</dbReference>
<dbReference type="Proteomes" id="UP000078544">
    <property type="component" value="Unassembled WGS sequence"/>
</dbReference>
<organism evidence="15 16">
    <name type="scientific">Moelleriella libera RCEF 2490</name>
    <dbReference type="NCBI Taxonomy" id="1081109"/>
    <lineage>
        <taxon>Eukaryota</taxon>
        <taxon>Fungi</taxon>
        <taxon>Dikarya</taxon>
        <taxon>Ascomycota</taxon>
        <taxon>Pezizomycotina</taxon>
        <taxon>Sordariomycetes</taxon>
        <taxon>Hypocreomycetidae</taxon>
        <taxon>Hypocreales</taxon>
        <taxon>Clavicipitaceae</taxon>
        <taxon>Moelleriella</taxon>
    </lineage>
</organism>
<comment type="function">
    <text evidence="12">High-conductance magnesium-selective channel that mediates the influx of magnesium into the mitochondrial matrix. Essential for the splicing of mRNA group II introns in mitochondria by affecting mitochondrial magnesium concentrations, which are critical for group II intron splicing. It also suppresses a variety of mitochondrial intron mutations and its absence may disturb the assembly of mitochondrial membrane complexes.</text>
</comment>
<comment type="similarity">
    <text evidence="2 14">Belongs to the CorA metal ion transporter (MIT) (TC 1.A.35) family.</text>
</comment>
<keyword evidence="6 14" id="KW-0460">Magnesium</keyword>
<evidence type="ECO:0000256" key="12">
    <source>
        <dbReference type="ARBA" id="ARBA00046105"/>
    </source>
</evidence>
<sequence length="484" mass="55232">MQRTVPSRSLLRFLKCQSDAAFPVHQPRRPGISSSLCRACPRAKPALGGFSTSARWRAFEKKPHEPTWQERLWGTSVKKRGKLLKADDLPSRDEYEHGSSMFTSRRVLSAKAALEPRLRCTEVDENGKVILVDGEFKKTELIAKFGLNPRDLRKIDSSNLPHILVRPSAILLNLLHLKVLIKHDRVLLFDVYGSRTSYPQSAFMYDLQGKLQQKASQGSNGLPYEFRALEAVLTSVTSEMEADFEAVREPVMRILSELEDDIDRDKLRVLLILSKRVSTFEQKAKLVRDALEELLEADDDLAAMYLTEKAHDIYRALDDHTEIEMLVESYNKLTDEIVQEAGNLVVRAILDANRNALMLLDLKFSVGTLGLAMGTFLAGLYGMNLENFIEETAWGFSVVTGLSTFASILVCWYGLIKLRKVQRIKMMRNERPHVPRGSQYPYHYHYGDEGALGLLDSRNREMLRRAHLQKAIAHRRSWLTFWKA</sequence>
<feature type="transmembrane region" description="Helical" evidence="14">
    <location>
        <begin position="364"/>
        <end position="382"/>
    </location>
</feature>
<protein>
    <recommendedName>
        <fullName evidence="14">Magnesium transporter</fullName>
    </recommendedName>
</protein>
<evidence type="ECO:0000256" key="11">
    <source>
        <dbReference type="ARBA" id="ARBA00023136"/>
    </source>
</evidence>
<keyword evidence="16" id="KW-1185">Reference proteome</keyword>
<evidence type="ECO:0000256" key="1">
    <source>
        <dbReference type="ARBA" id="ARBA00004448"/>
    </source>
</evidence>
<evidence type="ECO:0000256" key="14">
    <source>
        <dbReference type="RuleBase" id="RU366042"/>
    </source>
</evidence>
<keyword evidence="7" id="KW-0809">Transit peptide</keyword>
<keyword evidence="4 14" id="KW-0812">Transmembrane</keyword>
<evidence type="ECO:0000256" key="13">
    <source>
        <dbReference type="ARBA" id="ARBA00046701"/>
    </source>
</evidence>
<reference evidence="15 16" key="1">
    <citation type="journal article" date="2016" name="Genome Biol. Evol.">
        <title>Divergent and convergent evolution of fungal pathogenicity.</title>
        <authorList>
            <person name="Shang Y."/>
            <person name="Xiao G."/>
            <person name="Zheng P."/>
            <person name="Cen K."/>
            <person name="Zhan S."/>
            <person name="Wang C."/>
        </authorList>
    </citation>
    <scope>NUCLEOTIDE SEQUENCE [LARGE SCALE GENOMIC DNA]</scope>
    <source>
        <strain evidence="15 16">RCEF 2490</strain>
    </source>
</reference>
<dbReference type="GO" id="GO:0045016">
    <property type="term" value="P:mitochondrial magnesium ion transmembrane transport"/>
    <property type="evidence" value="ECO:0007669"/>
    <property type="project" value="UniProtKB-ARBA"/>
</dbReference>
<evidence type="ECO:0000256" key="4">
    <source>
        <dbReference type="ARBA" id="ARBA00022692"/>
    </source>
</evidence>
<name>A0A162I9S5_9HYPO</name>
<keyword evidence="11 14" id="KW-0472">Membrane</keyword>
<dbReference type="Gene3D" id="1.20.58.340">
    <property type="entry name" value="Magnesium transport protein CorA, transmembrane region"/>
    <property type="match status" value="2"/>
</dbReference>
<dbReference type="Pfam" id="PF22099">
    <property type="entry name" value="MRS2-like"/>
    <property type="match status" value="1"/>
</dbReference>
<dbReference type="OrthoDB" id="10251508at2759"/>
<dbReference type="InterPro" id="IPR039204">
    <property type="entry name" value="MRS2-like"/>
</dbReference>
<keyword evidence="5 14" id="KW-0999">Mitochondrion inner membrane</keyword>
<keyword evidence="3 14" id="KW-0813">Transport</keyword>
<gene>
    <name evidence="15" type="ORF">AAL_07179</name>
</gene>
<evidence type="ECO:0000256" key="9">
    <source>
        <dbReference type="ARBA" id="ARBA00023065"/>
    </source>
</evidence>
<dbReference type="AlphaFoldDB" id="A0A162I9S5"/>
<comment type="subunit">
    <text evidence="13">Homopentamer. Forms homooligomers. Interacts with MFM1.</text>
</comment>
<evidence type="ECO:0000313" key="16">
    <source>
        <dbReference type="Proteomes" id="UP000078544"/>
    </source>
</evidence>
<dbReference type="GO" id="GO:0015095">
    <property type="term" value="F:magnesium ion transmembrane transporter activity"/>
    <property type="evidence" value="ECO:0007669"/>
    <property type="project" value="TreeGrafter"/>
</dbReference>
<evidence type="ECO:0000256" key="6">
    <source>
        <dbReference type="ARBA" id="ARBA00022842"/>
    </source>
</evidence>
<proteinExistence type="inferred from homology"/>
<keyword evidence="10" id="KW-0496">Mitochondrion</keyword>
<dbReference type="PANTHER" id="PTHR13890:SF0">
    <property type="entry name" value="MAGNESIUM TRANSPORTER MRS2 HOMOLOG, MITOCHONDRIAL"/>
    <property type="match status" value="1"/>
</dbReference>
<keyword evidence="8 14" id="KW-1133">Transmembrane helix</keyword>
<comment type="subcellular location">
    <subcellularLocation>
        <location evidence="1 14">Mitochondrion inner membrane</location>
        <topology evidence="1 14">Multi-pass membrane protein</topology>
    </subcellularLocation>
</comment>
<feature type="transmembrane region" description="Helical" evidence="14">
    <location>
        <begin position="394"/>
        <end position="416"/>
    </location>
</feature>
<dbReference type="SUPFAM" id="SSF144083">
    <property type="entry name" value="Magnesium transport protein CorA, transmembrane region"/>
    <property type="match status" value="1"/>
</dbReference>
<evidence type="ECO:0000313" key="15">
    <source>
        <dbReference type="EMBL" id="KZZ90493.1"/>
    </source>
</evidence>
<keyword evidence="9 14" id="KW-0406">Ion transport</keyword>
<dbReference type="FunFam" id="1.20.58.340:FF:000005">
    <property type="entry name" value="Inner membrane magnesium transporter MRS2"/>
    <property type="match status" value="1"/>
</dbReference>
<dbReference type="PANTHER" id="PTHR13890">
    <property type="entry name" value="RNA SPLICING PROTEIN MRS2, MITOCHONDRIAL"/>
    <property type="match status" value="1"/>
</dbReference>
<evidence type="ECO:0000256" key="8">
    <source>
        <dbReference type="ARBA" id="ARBA00022989"/>
    </source>
</evidence>
<accession>A0A162I9S5</accession>
<comment type="caution">
    <text evidence="15">The sequence shown here is derived from an EMBL/GenBank/DDBJ whole genome shotgun (WGS) entry which is preliminary data.</text>
</comment>
<evidence type="ECO:0000256" key="7">
    <source>
        <dbReference type="ARBA" id="ARBA00022946"/>
    </source>
</evidence>
<evidence type="ECO:0000256" key="3">
    <source>
        <dbReference type="ARBA" id="ARBA00022448"/>
    </source>
</evidence>
<evidence type="ECO:0000256" key="2">
    <source>
        <dbReference type="ARBA" id="ARBA00009765"/>
    </source>
</evidence>
<dbReference type="FunFam" id="2.40.128.330:FF:000002">
    <property type="entry name" value="Inner membrane magnesium transporter mrs2"/>
    <property type="match status" value="1"/>
</dbReference>
<evidence type="ECO:0000256" key="5">
    <source>
        <dbReference type="ARBA" id="ARBA00022792"/>
    </source>
</evidence>
<dbReference type="CDD" id="cd12823">
    <property type="entry name" value="Mrs2_Mfm1p-like"/>
    <property type="match status" value="1"/>
</dbReference>